<feature type="region of interest" description="Disordered" evidence="6">
    <location>
        <begin position="145"/>
        <end position="167"/>
    </location>
</feature>
<dbReference type="InterPro" id="IPR001138">
    <property type="entry name" value="Zn2Cys6_DnaBD"/>
</dbReference>
<keyword evidence="2" id="KW-0805">Transcription regulation</keyword>
<reference evidence="8 9" key="1">
    <citation type="journal article" date="2014" name="BMC Genomics">
        <title>Comparative genome sequencing reveals chemotype-specific gene clusters in the toxigenic black mold Stachybotrys.</title>
        <authorList>
            <person name="Semeiks J."/>
            <person name="Borek D."/>
            <person name="Otwinowski Z."/>
            <person name="Grishin N.V."/>
        </authorList>
    </citation>
    <scope>NUCLEOTIDE SEQUENCE [LARGE SCALE GENOMIC DNA]</scope>
    <source>
        <strain evidence="9">CBS 109288 / IBT 7711</strain>
    </source>
</reference>
<dbReference type="GO" id="GO:0005634">
    <property type="term" value="C:nucleus"/>
    <property type="evidence" value="ECO:0007669"/>
    <property type="project" value="InterPro"/>
</dbReference>
<dbReference type="Pfam" id="PF00172">
    <property type="entry name" value="Zn_clus"/>
    <property type="match status" value="1"/>
</dbReference>
<dbReference type="PANTHER" id="PTHR31069">
    <property type="entry name" value="OLEATE-ACTIVATED TRANSCRIPTION FACTOR 1-RELATED"/>
    <property type="match status" value="1"/>
</dbReference>
<gene>
    <name evidence="8" type="ORF">S7711_09907</name>
</gene>
<dbReference type="InterPro" id="IPR013700">
    <property type="entry name" value="AflR"/>
</dbReference>
<dbReference type="PRINTS" id="PR00755">
    <property type="entry name" value="AFLATOXINBRP"/>
</dbReference>
<evidence type="ECO:0000256" key="4">
    <source>
        <dbReference type="ARBA" id="ARBA00023163"/>
    </source>
</evidence>
<evidence type="ECO:0000256" key="5">
    <source>
        <dbReference type="ARBA" id="ARBA00023242"/>
    </source>
</evidence>
<organism evidence="8 9">
    <name type="scientific">Stachybotrys chartarum (strain CBS 109288 / IBT 7711)</name>
    <name type="common">Toxic black mold</name>
    <name type="synonym">Stilbospora chartarum</name>
    <dbReference type="NCBI Taxonomy" id="1280523"/>
    <lineage>
        <taxon>Eukaryota</taxon>
        <taxon>Fungi</taxon>
        <taxon>Dikarya</taxon>
        <taxon>Ascomycota</taxon>
        <taxon>Pezizomycotina</taxon>
        <taxon>Sordariomycetes</taxon>
        <taxon>Hypocreomycetidae</taxon>
        <taxon>Hypocreales</taxon>
        <taxon>Stachybotryaceae</taxon>
        <taxon>Stachybotrys</taxon>
    </lineage>
</organism>
<dbReference type="CDD" id="cd00067">
    <property type="entry name" value="GAL4"/>
    <property type="match status" value="1"/>
</dbReference>
<dbReference type="GO" id="GO:0008270">
    <property type="term" value="F:zinc ion binding"/>
    <property type="evidence" value="ECO:0007669"/>
    <property type="project" value="InterPro"/>
</dbReference>
<dbReference type="Pfam" id="PF08493">
    <property type="entry name" value="AflR"/>
    <property type="match status" value="1"/>
</dbReference>
<accession>A0A084AEW6</accession>
<keyword evidence="1" id="KW-0479">Metal-binding</keyword>
<dbReference type="EMBL" id="KL649655">
    <property type="protein sequence ID" value="KEY63845.1"/>
    <property type="molecule type" value="Genomic_DNA"/>
</dbReference>
<dbReference type="GO" id="GO:0000981">
    <property type="term" value="F:DNA-binding transcription factor activity, RNA polymerase II-specific"/>
    <property type="evidence" value="ECO:0007669"/>
    <property type="project" value="InterPro"/>
</dbReference>
<evidence type="ECO:0000256" key="2">
    <source>
        <dbReference type="ARBA" id="ARBA00023015"/>
    </source>
</evidence>
<evidence type="ECO:0000259" key="7">
    <source>
        <dbReference type="PROSITE" id="PS50048"/>
    </source>
</evidence>
<protein>
    <recommendedName>
        <fullName evidence="7">Zn(2)-C6 fungal-type domain-containing protein</fullName>
    </recommendedName>
</protein>
<feature type="compositionally biased region" description="Low complexity" evidence="6">
    <location>
        <begin position="290"/>
        <end position="302"/>
    </location>
</feature>
<keyword evidence="5" id="KW-0539">Nucleus</keyword>
<dbReference type="PROSITE" id="PS50048">
    <property type="entry name" value="ZN2_CY6_FUNGAL_2"/>
    <property type="match status" value="1"/>
</dbReference>
<dbReference type="SUPFAM" id="SSF57701">
    <property type="entry name" value="Zn2/Cys6 DNA-binding domain"/>
    <property type="match status" value="1"/>
</dbReference>
<evidence type="ECO:0000313" key="9">
    <source>
        <dbReference type="Proteomes" id="UP000028045"/>
    </source>
</evidence>
<evidence type="ECO:0000313" key="8">
    <source>
        <dbReference type="EMBL" id="KEY63845.1"/>
    </source>
</evidence>
<dbReference type="Proteomes" id="UP000028045">
    <property type="component" value="Unassembled WGS sequence"/>
</dbReference>
<dbReference type="SMART" id="SM00066">
    <property type="entry name" value="GAL4"/>
    <property type="match status" value="1"/>
</dbReference>
<feature type="compositionally biased region" description="Low complexity" evidence="6">
    <location>
        <begin position="145"/>
        <end position="156"/>
    </location>
</feature>
<sequence length="396" mass="43862">MSTLPSVPDDQPPQRAVRLRLACDACSTTKVKCDKARPACQRCITNDLLCVYSVSRRHGSQPWYRRMQQRQPQDQYDCQSTLLRHSSIGHPISTYFPSLPTPATAGLPSPGNKWWDAFEFPLGEETGTADVLMHNDDDISSHALSLCDSSSSTKPSPIGAGPNREHDCEGKATEALRSLHYRPDYFGMPSGRSTSADETDSPSLDDENTALSVDKIIIANRAALAILPNLLDCPCARYPHLALLYISILCKILFWYRVAVSIDGTRRCTTATTDCEDQVGRRQTDGLHTASSVSSESSTARSNAFHVQPMKIQLGELQLDGDDQTSLQNSILLKELRKMDKTLQKLRELDVSWAADDAKVDQGASATHWYRLSTPKIGQEIKVLLQIAMENRDKAL</sequence>
<feature type="domain" description="Zn(2)-C6 fungal-type" evidence="7">
    <location>
        <begin position="22"/>
        <end position="52"/>
    </location>
</feature>
<evidence type="ECO:0000256" key="3">
    <source>
        <dbReference type="ARBA" id="ARBA00023125"/>
    </source>
</evidence>
<dbReference type="Gene3D" id="4.10.240.10">
    <property type="entry name" value="Zn(2)-C6 fungal-type DNA-binding domain"/>
    <property type="match status" value="1"/>
</dbReference>
<evidence type="ECO:0000256" key="1">
    <source>
        <dbReference type="ARBA" id="ARBA00022723"/>
    </source>
</evidence>
<dbReference type="GO" id="GO:0003677">
    <property type="term" value="F:DNA binding"/>
    <property type="evidence" value="ECO:0007669"/>
    <property type="project" value="UniProtKB-KW"/>
</dbReference>
<dbReference type="PROSITE" id="PS00463">
    <property type="entry name" value="ZN2_CY6_FUNGAL_1"/>
    <property type="match status" value="1"/>
</dbReference>
<feature type="region of interest" description="Disordered" evidence="6">
    <location>
        <begin position="279"/>
        <end position="302"/>
    </location>
</feature>
<keyword evidence="3" id="KW-0238">DNA-binding</keyword>
<dbReference type="GO" id="GO:0045122">
    <property type="term" value="P:aflatoxin biosynthetic process"/>
    <property type="evidence" value="ECO:0007669"/>
    <property type="project" value="InterPro"/>
</dbReference>
<dbReference type="PANTHER" id="PTHR31069:SF31">
    <property type="entry name" value="MONODICTYPHENONE CLUSTER TRANSCRIPTION FACTOR-RELATED"/>
    <property type="match status" value="1"/>
</dbReference>
<keyword evidence="9" id="KW-1185">Reference proteome</keyword>
<dbReference type="OrthoDB" id="2328572at2759"/>
<keyword evidence="4" id="KW-0804">Transcription</keyword>
<dbReference type="AlphaFoldDB" id="A0A084AEW6"/>
<dbReference type="InterPro" id="IPR036864">
    <property type="entry name" value="Zn2-C6_fun-type_DNA-bd_sf"/>
</dbReference>
<dbReference type="HOGENOM" id="CLU_051725_1_0_1"/>
<evidence type="ECO:0000256" key="6">
    <source>
        <dbReference type="SAM" id="MobiDB-lite"/>
    </source>
</evidence>
<dbReference type="InterPro" id="IPR050675">
    <property type="entry name" value="OAF3"/>
</dbReference>
<proteinExistence type="predicted"/>
<name>A0A084AEW6_STACB</name>